<dbReference type="FunFam" id="2.40.10.10:FF:000003">
    <property type="entry name" value="Transmembrane serine protease 3"/>
    <property type="match status" value="1"/>
</dbReference>
<dbReference type="GO" id="GO:0045892">
    <property type="term" value="P:negative regulation of DNA-templated transcription"/>
    <property type="evidence" value="ECO:0007669"/>
    <property type="project" value="UniProtKB-ARBA"/>
</dbReference>
<keyword evidence="4 20" id="KW-0812">Transmembrane</keyword>
<dbReference type="SUPFAM" id="SSF57424">
    <property type="entry name" value="LDL receptor-like module"/>
    <property type="match status" value="3"/>
</dbReference>
<dbReference type="GO" id="GO:0060586">
    <property type="term" value="P:multicellular organismal-level iron ion homeostasis"/>
    <property type="evidence" value="ECO:0007669"/>
    <property type="project" value="UniProtKB-ARBA"/>
</dbReference>
<feature type="disulfide bond" evidence="17">
    <location>
        <begin position="602"/>
        <end position="614"/>
    </location>
</feature>
<keyword evidence="2" id="KW-1003">Cell membrane</keyword>
<reference evidence="24" key="1">
    <citation type="submission" date="2023-06" db="EMBL/GenBank/DDBJ databases">
        <title>Reference genome for the Northern bat (Eptesicus nilssonii), a most northern bat species.</title>
        <authorList>
            <person name="Laine V.N."/>
            <person name="Pulliainen A.T."/>
            <person name="Lilley T.M."/>
        </authorList>
    </citation>
    <scope>NUCLEOTIDE SEQUENCE</scope>
    <source>
        <strain evidence="24">BLF_Eptnil</strain>
        <tissue evidence="24">Kidney</tissue>
    </source>
</reference>
<evidence type="ECO:0000256" key="15">
    <source>
        <dbReference type="ARBA" id="ARBA00071698"/>
    </source>
</evidence>
<feature type="domain" description="SEA" evidence="22">
    <location>
        <begin position="73"/>
        <end position="198"/>
    </location>
</feature>
<dbReference type="InterPro" id="IPR001254">
    <property type="entry name" value="Trypsin_dom"/>
</dbReference>
<dbReference type="GO" id="GO:0004252">
    <property type="term" value="F:serine-type endopeptidase activity"/>
    <property type="evidence" value="ECO:0007669"/>
    <property type="project" value="InterPro"/>
</dbReference>
<feature type="domain" description="CUB" evidence="21">
    <location>
        <begin position="396"/>
        <end position="523"/>
    </location>
</feature>
<dbReference type="InterPro" id="IPR009003">
    <property type="entry name" value="Peptidase_S1_PA"/>
</dbReference>
<dbReference type="InterPro" id="IPR036055">
    <property type="entry name" value="LDL_receptor-like_sf"/>
</dbReference>
<dbReference type="Pfam" id="PF00089">
    <property type="entry name" value="Trypsin"/>
    <property type="match status" value="1"/>
</dbReference>
<dbReference type="SUPFAM" id="SSF82671">
    <property type="entry name" value="SEA domain"/>
    <property type="match status" value="1"/>
</dbReference>
<protein>
    <recommendedName>
        <fullName evidence="15">Transmembrane protease serine 6</fullName>
    </recommendedName>
    <alternativeName>
        <fullName evidence="16">Matriptase-2</fullName>
    </alternativeName>
</protein>
<evidence type="ECO:0000259" key="21">
    <source>
        <dbReference type="PROSITE" id="PS01180"/>
    </source>
</evidence>
<evidence type="ECO:0000256" key="17">
    <source>
        <dbReference type="PROSITE-ProRule" id="PRU00124"/>
    </source>
</evidence>
<dbReference type="InterPro" id="IPR000082">
    <property type="entry name" value="SEA_dom"/>
</dbReference>
<sequence>MPVAEAPQAAGGQGDGGDGEEAEPEGMFKASENSKRKVRGYLRLAPLWLALVALASGGFLLWYFLGYQAEATVSQVYSGSLRVLNRHFSQDLAHRESSAFRSETAKAQEMLKALITSTRLGAYYNSSSVYSFGEGPLTCFFWLILQIPEHRQPMLSPETVQALLVEELLSTANGSAPAPYRAEYEVDPEGLVILGQYWGGNAERSDEVREGCPRGPQEPGLGRGRGRVGMQGNLSQAASEGLFCVYFRSIDLLFVFIYVCVHFLLTEASVKDIIMLNSTLGCYRYSYVGQGQVLQLQGPDSLASSCLWHLQGPEDLMLKLRLEWTLADCRDRLAMYDVAGPLERRLITSVYGCSRQEPVVEVLASGAVMAVVWKKGLHSHYDPFVLSVQSVAFQACEVNLTLESQLETRGVLSTPYFPSYYSPSTHCSWHLMVPSLDYGLALWFDAYALRRQKYDLPCTQGQWTIQNRRYPPGTLPSPQAVWPAHAAALRREDPRGGQHGITINFTSQISLTGPGVQVHYGLYNQSDPCPGEFLCSVNGLCVPACDGVKDCPNGLDERNCVCRATFQCQEDSTCVSLSRVCDGQPDCLNGSDEEQCQEGVPCGTFTFQCEDRSCVKKPNPQCDGRPDCRDGSDELHCDCGLQGPSGRIVGGAASSEGEWPWQASLQVRGRHICGGALIADRWVITAAHCFQEDSMASPALWTVFLGKVWQSSRWPGEVSFKVSRLLLHPYHEEDSHDYDVALLQLDHPVVRSTAIRPVCLPARSHFFEPGLHCWITGWGALREGGPTSNGLQKVDVQLITQDLCSEAYRYQVTPRMLCAGYHKGKKDACQGDSGGPLVCREPSGRWFLAGLVSWGLGCGRPNYFGVYTRITGVIGWIQQVLT</sequence>
<keyword evidence="10 20" id="KW-0472">Membrane</keyword>
<keyword evidence="13" id="KW-0325">Glycoprotein</keyword>
<keyword evidence="3 18" id="KW-0645">Protease</keyword>
<dbReference type="EMBL" id="JAULJE010000007">
    <property type="protein sequence ID" value="KAK1341579.1"/>
    <property type="molecule type" value="Genomic_DNA"/>
</dbReference>
<dbReference type="Gene3D" id="3.30.70.960">
    <property type="entry name" value="SEA domain"/>
    <property type="match status" value="1"/>
</dbReference>
<keyword evidence="5" id="KW-0677">Repeat</keyword>
<feature type="disulfide bond" evidence="17">
    <location>
        <begin position="581"/>
        <end position="596"/>
    </location>
</feature>
<evidence type="ECO:0000256" key="10">
    <source>
        <dbReference type="ARBA" id="ARBA00023136"/>
    </source>
</evidence>
<dbReference type="Proteomes" id="UP001177744">
    <property type="component" value="Unassembled WGS sequence"/>
</dbReference>
<comment type="caution">
    <text evidence="17">Lacks conserved residue(s) required for the propagation of feature annotation.</text>
</comment>
<dbReference type="PROSITE" id="PS50024">
    <property type="entry name" value="SEA"/>
    <property type="match status" value="1"/>
</dbReference>
<evidence type="ECO:0000256" key="14">
    <source>
        <dbReference type="ARBA" id="ARBA00062382"/>
    </source>
</evidence>
<feature type="disulfide bond" evidence="17">
    <location>
        <begin position="545"/>
        <end position="560"/>
    </location>
</feature>
<evidence type="ECO:0000259" key="23">
    <source>
        <dbReference type="PROSITE" id="PS50240"/>
    </source>
</evidence>
<comment type="subcellular location">
    <subcellularLocation>
        <location evidence="1">Cell membrane</location>
        <topology evidence="1">Single-pass type II membrane protein</topology>
    </subcellularLocation>
</comment>
<dbReference type="PRINTS" id="PR00722">
    <property type="entry name" value="CHYMOTRYPSIN"/>
</dbReference>
<dbReference type="Gene3D" id="2.60.120.290">
    <property type="entry name" value="Spermadhesin, CUB domain"/>
    <property type="match status" value="1"/>
</dbReference>
<feature type="region of interest" description="Disordered" evidence="19">
    <location>
        <begin position="205"/>
        <end position="226"/>
    </location>
</feature>
<dbReference type="FunFam" id="4.10.400.10:FF:000097">
    <property type="entry name" value="Transmembrane serine protease 6"/>
    <property type="match status" value="1"/>
</dbReference>
<evidence type="ECO:0000256" key="20">
    <source>
        <dbReference type="SAM" id="Phobius"/>
    </source>
</evidence>
<dbReference type="GO" id="GO:0006508">
    <property type="term" value="P:proteolysis"/>
    <property type="evidence" value="ECO:0007669"/>
    <property type="project" value="UniProtKB-KW"/>
</dbReference>
<dbReference type="CDD" id="cd00112">
    <property type="entry name" value="LDLa"/>
    <property type="match status" value="3"/>
</dbReference>
<feature type="disulfide bond" evidence="17">
    <location>
        <begin position="529"/>
        <end position="541"/>
    </location>
</feature>
<comment type="caution">
    <text evidence="24">The sequence shown here is derived from an EMBL/GenBank/DDBJ whole genome shotgun (WGS) entry which is preliminary data.</text>
</comment>
<dbReference type="InterPro" id="IPR000859">
    <property type="entry name" value="CUB_dom"/>
</dbReference>
<accession>A0AA40LS23</accession>
<feature type="disulfide bond" evidence="17">
    <location>
        <begin position="562"/>
        <end position="574"/>
    </location>
</feature>
<evidence type="ECO:0000256" key="5">
    <source>
        <dbReference type="ARBA" id="ARBA00022737"/>
    </source>
</evidence>
<dbReference type="Gene3D" id="4.10.400.10">
    <property type="entry name" value="Low-density Lipoprotein Receptor"/>
    <property type="match status" value="3"/>
</dbReference>
<keyword evidence="8" id="KW-0735">Signal-anchor</keyword>
<evidence type="ECO:0000256" key="8">
    <source>
        <dbReference type="ARBA" id="ARBA00022968"/>
    </source>
</evidence>
<dbReference type="GO" id="GO:0005886">
    <property type="term" value="C:plasma membrane"/>
    <property type="evidence" value="ECO:0007669"/>
    <property type="project" value="UniProtKB-SubCell"/>
</dbReference>
<keyword evidence="25" id="KW-1185">Reference proteome</keyword>
<dbReference type="PANTHER" id="PTHR24252">
    <property type="entry name" value="ACROSIN-RELATED"/>
    <property type="match status" value="1"/>
</dbReference>
<evidence type="ECO:0000313" key="25">
    <source>
        <dbReference type="Proteomes" id="UP001177744"/>
    </source>
</evidence>
<evidence type="ECO:0000256" key="9">
    <source>
        <dbReference type="ARBA" id="ARBA00022989"/>
    </source>
</evidence>
<dbReference type="InterPro" id="IPR018114">
    <property type="entry name" value="TRYPSIN_HIS"/>
</dbReference>
<evidence type="ECO:0000256" key="4">
    <source>
        <dbReference type="ARBA" id="ARBA00022692"/>
    </source>
</evidence>
<dbReference type="Gene3D" id="2.40.10.10">
    <property type="entry name" value="Trypsin-like serine proteases"/>
    <property type="match status" value="1"/>
</dbReference>
<evidence type="ECO:0000256" key="16">
    <source>
        <dbReference type="ARBA" id="ARBA00077327"/>
    </source>
</evidence>
<evidence type="ECO:0000313" key="24">
    <source>
        <dbReference type="EMBL" id="KAK1341579.1"/>
    </source>
</evidence>
<feature type="transmembrane region" description="Helical" evidence="20">
    <location>
        <begin position="44"/>
        <end position="65"/>
    </location>
</feature>
<evidence type="ECO:0000256" key="7">
    <source>
        <dbReference type="ARBA" id="ARBA00022825"/>
    </source>
</evidence>
<evidence type="ECO:0000259" key="22">
    <source>
        <dbReference type="PROSITE" id="PS50024"/>
    </source>
</evidence>
<dbReference type="InterPro" id="IPR002172">
    <property type="entry name" value="LDrepeatLR_classA_rpt"/>
</dbReference>
<feature type="region of interest" description="Disordered" evidence="19">
    <location>
        <begin position="1"/>
        <end position="31"/>
    </location>
</feature>
<evidence type="ECO:0000256" key="11">
    <source>
        <dbReference type="ARBA" id="ARBA00023145"/>
    </source>
</evidence>
<evidence type="ECO:0000256" key="2">
    <source>
        <dbReference type="ARBA" id="ARBA00022475"/>
    </source>
</evidence>
<dbReference type="PROSITE" id="PS50068">
    <property type="entry name" value="LDLRA_2"/>
    <property type="match status" value="3"/>
</dbReference>
<evidence type="ECO:0000256" key="1">
    <source>
        <dbReference type="ARBA" id="ARBA00004401"/>
    </source>
</evidence>
<dbReference type="InterPro" id="IPR043504">
    <property type="entry name" value="Peptidase_S1_PA_chymotrypsin"/>
</dbReference>
<evidence type="ECO:0000256" key="12">
    <source>
        <dbReference type="ARBA" id="ARBA00023157"/>
    </source>
</evidence>
<feature type="disulfide bond" evidence="17">
    <location>
        <begin position="622"/>
        <end position="637"/>
    </location>
</feature>
<name>A0AA40LS23_CNENI</name>
<keyword evidence="6 18" id="KW-0378">Hydrolase</keyword>
<dbReference type="PROSITE" id="PS50240">
    <property type="entry name" value="TRYPSIN_DOM"/>
    <property type="match status" value="1"/>
</dbReference>
<dbReference type="SUPFAM" id="SSF49854">
    <property type="entry name" value="Spermadhesin, CUB domain"/>
    <property type="match status" value="2"/>
</dbReference>
<proteinExistence type="predicted"/>
<dbReference type="FunFam" id="4.10.400.10:FF:000096">
    <property type="entry name" value="Transmembrane serine protease 6"/>
    <property type="match status" value="1"/>
</dbReference>
<dbReference type="CDD" id="cd00190">
    <property type="entry name" value="Tryp_SPc"/>
    <property type="match status" value="1"/>
</dbReference>
<keyword evidence="11" id="KW-0865">Zymogen</keyword>
<dbReference type="SUPFAM" id="SSF50494">
    <property type="entry name" value="Trypsin-like serine proteases"/>
    <property type="match status" value="1"/>
</dbReference>
<evidence type="ECO:0000256" key="3">
    <source>
        <dbReference type="ARBA" id="ARBA00022670"/>
    </source>
</evidence>
<dbReference type="Pfam" id="PF00057">
    <property type="entry name" value="Ldl_recept_a"/>
    <property type="match status" value="2"/>
</dbReference>
<keyword evidence="9 20" id="KW-1133">Transmembrane helix</keyword>
<dbReference type="InterPro" id="IPR036364">
    <property type="entry name" value="SEA_dom_sf"/>
</dbReference>
<evidence type="ECO:0000256" key="18">
    <source>
        <dbReference type="RuleBase" id="RU363034"/>
    </source>
</evidence>
<dbReference type="InterPro" id="IPR033116">
    <property type="entry name" value="TRYPSIN_SER"/>
</dbReference>
<dbReference type="PROSITE" id="PS00135">
    <property type="entry name" value="TRYPSIN_SER"/>
    <property type="match status" value="1"/>
</dbReference>
<keyword evidence="12 17" id="KW-1015">Disulfide bond</keyword>
<dbReference type="SMART" id="SM00020">
    <property type="entry name" value="Tryp_SPc"/>
    <property type="match status" value="1"/>
</dbReference>
<feature type="compositionally biased region" description="Low complexity" evidence="19">
    <location>
        <begin position="1"/>
        <end position="10"/>
    </location>
</feature>
<dbReference type="SMART" id="SM00192">
    <property type="entry name" value="LDLa"/>
    <property type="match status" value="3"/>
</dbReference>
<evidence type="ECO:0000256" key="19">
    <source>
        <dbReference type="SAM" id="MobiDB-lite"/>
    </source>
</evidence>
<dbReference type="PANTHER" id="PTHR24252:SF20">
    <property type="entry name" value="LOW QUALITY PROTEIN: TRANSMEMBRANE PROTEASE SERINE 6"/>
    <property type="match status" value="1"/>
</dbReference>
<dbReference type="PROSITE" id="PS00134">
    <property type="entry name" value="TRYPSIN_HIS"/>
    <property type="match status" value="1"/>
</dbReference>
<dbReference type="PROSITE" id="PS01180">
    <property type="entry name" value="CUB"/>
    <property type="match status" value="1"/>
</dbReference>
<dbReference type="FunFam" id="2.60.120.290:FF:000027">
    <property type="entry name" value="Transmembrane serine protease 6"/>
    <property type="match status" value="1"/>
</dbReference>
<dbReference type="Pfam" id="PF01390">
    <property type="entry name" value="SEA"/>
    <property type="match status" value="1"/>
</dbReference>
<evidence type="ECO:0000256" key="6">
    <source>
        <dbReference type="ARBA" id="ARBA00022801"/>
    </source>
</evidence>
<comment type="subunit">
    <text evidence="14">Interacts with HJV.</text>
</comment>
<keyword evidence="7 18" id="KW-0720">Serine protease</keyword>
<gene>
    <name evidence="24" type="ORF">QTO34_017994</name>
</gene>
<dbReference type="InterPro" id="IPR035914">
    <property type="entry name" value="Sperma_CUB_dom_sf"/>
</dbReference>
<dbReference type="InterPro" id="IPR001314">
    <property type="entry name" value="Peptidase_S1A"/>
</dbReference>
<dbReference type="AlphaFoldDB" id="A0AA40LS23"/>
<feature type="domain" description="Peptidase S1" evidence="23">
    <location>
        <begin position="648"/>
        <end position="882"/>
    </location>
</feature>
<evidence type="ECO:0000256" key="13">
    <source>
        <dbReference type="ARBA" id="ARBA00023180"/>
    </source>
</evidence>
<dbReference type="FunFam" id="3.30.70.960:FF:000004">
    <property type="entry name" value="Transmembrane serine protease 6"/>
    <property type="match status" value="1"/>
</dbReference>
<organism evidence="24 25">
    <name type="scientific">Cnephaeus nilssonii</name>
    <name type="common">Northern bat</name>
    <name type="synonym">Eptesicus nilssonii</name>
    <dbReference type="NCBI Taxonomy" id="3371016"/>
    <lineage>
        <taxon>Eukaryota</taxon>
        <taxon>Metazoa</taxon>
        <taxon>Chordata</taxon>
        <taxon>Craniata</taxon>
        <taxon>Vertebrata</taxon>
        <taxon>Euteleostomi</taxon>
        <taxon>Mammalia</taxon>
        <taxon>Eutheria</taxon>
        <taxon>Laurasiatheria</taxon>
        <taxon>Chiroptera</taxon>
        <taxon>Yangochiroptera</taxon>
        <taxon>Vespertilionidae</taxon>
        <taxon>Cnephaeus</taxon>
    </lineage>
</organism>